<dbReference type="Proteomes" id="UP000038009">
    <property type="component" value="Unassembled WGS sequence"/>
</dbReference>
<evidence type="ECO:0000313" key="3">
    <source>
        <dbReference type="EMBL" id="KPI82856.1"/>
    </source>
</evidence>
<feature type="region of interest" description="Disordered" evidence="2">
    <location>
        <begin position="618"/>
        <end position="638"/>
    </location>
</feature>
<feature type="compositionally biased region" description="Basic and acidic residues" evidence="2">
    <location>
        <begin position="548"/>
        <end position="566"/>
    </location>
</feature>
<feature type="region of interest" description="Disordered" evidence="2">
    <location>
        <begin position="524"/>
        <end position="572"/>
    </location>
</feature>
<dbReference type="InterPro" id="IPR039737">
    <property type="entry name" value="INPP5A"/>
</dbReference>
<reference evidence="3 4" key="1">
    <citation type="journal article" date="2015" name="PLoS Pathog.">
        <title>Leptomonas seymouri: Adaptations to the Dixenous Life Cycle Analyzed by Genome Sequencing, Transcriptome Profiling and Co-infection with Leishmania donovani.</title>
        <authorList>
            <person name="Kraeva N."/>
            <person name="Butenko A."/>
            <person name="Hlavacova J."/>
            <person name="Kostygov A."/>
            <person name="Myskova J."/>
            <person name="Grybchuk D."/>
            <person name="Lestinova T."/>
            <person name="Votypka J."/>
            <person name="Volf P."/>
            <person name="Opperdoes F."/>
            <person name="Flegontov P."/>
            <person name="Lukes J."/>
            <person name="Yurchenko V."/>
        </authorList>
    </citation>
    <scope>NUCLEOTIDE SEQUENCE [LARGE SCALE GENOMIC DNA]</scope>
    <source>
        <strain evidence="3 4">ATCC 30220</strain>
    </source>
</reference>
<dbReference type="OMA" id="CWYAYAA"/>
<dbReference type="PANTHER" id="PTHR12997">
    <property type="entry name" value="TYPE I INOSITOL-1,4,5-TRISPHOSPHATE 5-PHOSPHATASE"/>
    <property type="match status" value="1"/>
</dbReference>
<comment type="caution">
    <text evidence="3">The sequence shown here is derived from an EMBL/GenBank/DDBJ whole genome shotgun (WGS) entry which is preliminary data.</text>
</comment>
<dbReference type="Gene3D" id="3.60.10.10">
    <property type="entry name" value="Endonuclease/exonuclease/phosphatase"/>
    <property type="match status" value="1"/>
</dbReference>
<dbReference type="PANTHER" id="PTHR12997:SF2">
    <property type="entry name" value="INOSITOL POLYPHOSPHATE-5-PHOSPHATASE A"/>
    <property type="match status" value="1"/>
</dbReference>
<organism evidence="3 4">
    <name type="scientific">Leptomonas seymouri</name>
    <dbReference type="NCBI Taxonomy" id="5684"/>
    <lineage>
        <taxon>Eukaryota</taxon>
        <taxon>Discoba</taxon>
        <taxon>Euglenozoa</taxon>
        <taxon>Kinetoplastea</taxon>
        <taxon>Metakinetoplastina</taxon>
        <taxon>Trypanosomatida</taxon>
        <taxon>Trypanosomatidae</taxon>
        <taxon>Leishmaniinae</taxon>
        <taxon>Leptomonas</taxon>
    </lineage>
</organism>
<dbReference type="GO" id="GO:0004445">
    <property type="term" value="F:inositol-polyphosphate 5-phosphatase activity"/>
    <property type="evidence" value="ECO:0007669"/>
    <property type="project" value="InterPro"/>
</dbReference>
<proteinExistence type="predicted"/>
<dbReference type="OrthoDB" id="5780965at2759"/>
<evidence type="ECO:0000313" key="4">
    <source>
        <dbReference type="Proteomes" id="UP000038009"/>
    </source>
</evidence>
<sequence>MSTASPRPANVAAAAALQFSIDFNPSHGDSQPSVVLLTQNIGGIETAYGGLSSPLGASSGVPAASNAATGSLVFPSTSTAMAGPSIVLMAEDVDPGFGVSATVRQQVADFIADLRTWLHRVSYMSDAARRAERAARATAGGGGSTNSAGTATFPTATSSSRGPAVGPTAESLMRGYTPAARPPMVDVLVIHFQEMGGKYKNRQFNRYFKEQLSAVLLPEAGWTSGLLVDERERDGAVVGGSASSRARTAAATTAAATTAGLQNASPTSGVGLLYAPACGCTDSHSGRSSNDASCTEMDGGEGEADPYFTAIGSIIFLSPRITGITSCLSVPHRTYIPIADDPVTYAGDAGRLFLSGKFSEAGRSRKGFLMASLRIGTVQFNVCNLHLLHDDDNRVAFAQSPSKYTDYRIRAVQEAMAECSAVIDFEEPLFLFGDFNVRMDGKAFVQWAEANEHVTIRPGRKKLRCPEHLWTFFSDPARAAEFRRAFDGELQRLMDEVAMQTKTELGEMPVTFAPTYSRMPYRQRGDTASEAASGVGEVHGSPLIAGAPDKRAQIEEERPREADERNQSQTPSMVAVAEPLSRVVASPTRDNFSHDRLPAWCDRVLFNVAGLEWISGDRVRPSRQPSSPSSATTLRDRRKTEASHPHWYVYEAIDFVHMDHDGVYLMF</sequence>
<dbReference type="SUPFAM" id="SSF56219">
    <property type="entry name" value="DNase I-like"/>
    <property type="match status" value="1"/>
</dbReference>
<feature type="region of interest" description="Disordered" evidence="2">
    <location>
        <begin position="134"/>
        <end position="170"/>
    </location>
</feature>
<keyword evidence="4" id="KW-1185">Reference proteome</keyword>
<dbReference type="AlphaFoldDB" id="A0A0N0P2E4"/>
<dbReference type="VEuPathDB" id="TriTrypDB:Lsey_0509_0010"/>
<accession>A0A0N0P2E4</accession>
<dbReference type="EMBL" id="LJSK01000509">
    <property type="protein sequence ID" value="KPI82856.1"/>
    <property type="molecule type" value="Genomic_DNA"/>
</dbReference>
<evidence type="ECO:0000256" key="1">
    <source>
        <dbReference type="ARBA" id="ARBA00022801"/>
    </source>
</evidence>
<evidence type="ECO:0000256" key="2">
    <source>
        <dbReference type="SAM" id="MobiDB-lite"/>
    </source>
</evidence>
<protein>
    <submittedName>
        <fullName evidence="3">Putative inositol-1 4 5-trisphosphate (IP3) 5-phosphatase</fullName>
    </submittedName>
</protein>
<dbReference type="InterPro" id="IPR036691">
    <property type="entry name" value="Endo/exonu/phosph_ase_sf"/>
</dbReference>
<keyword evidence="1" id="KW-0378">Hydrolase</keyword>
<name>A0A0N0P2E4_LEPSE</name>
<gene>
    <name evidence="3" type="ORF">ABL78_8129</name>
</gene>